<comment type="caution">
    <text evidence="1">The sequence shown here is derived from an EMBL/GenBank/DDBJ whole genome shotgun (WGS) entry which is preliminary data.</text>
</comment>
<keyword evidence="2" id="KW-1185">Reference proteome</keyword>
<evidence type="ECO:0000313" key="1">
    <source>
        <dbReference type="EMBL" id="KAH3798756.1"/>
    </source>
</evidence>
<protein>
    <submittedName>
        <fullName evidence="1">Uncharacterized protein</fullName>
    </submittedName>
</protein>
<proteinExistence type="predicted"/>
<gene>
    <name evidence="1" type="ORF">DPMN_152359</name>
</gene>
<evidence type="ECO:0000313" key="2">
    <source>
        <dbReference type="Proteomes" id="UP000828390"/>
    </source>
</evidence>
<dbReference type="EMBL" id="JAIWYP010000007">
    <property type="protein sequence ID" value="KAH3798756.1"/>
    <property type="molecule type" value="Genomic_DNA"/>
</dbReference>
<reference evidence="1" key="2">
    <citation type="submission" date="2020-11" db="EMBL/GenBank/DDBJ databases">
        <authorList>
            <person name="McCartney M.A."/>
            <person name="Auch B."/>
            <person name="Kono T."/>
            <person name="Mallez S."/>
            <person name="Becker A."/>
            <person name="Gohl D.M."/>
            <person name="Silverstein K.A.T."/>
            <person name="Koren S."/>
            <person name="Bechman K.B."/>
            <person name="Herman A."/>
            <person name="Abrahante J.E."/>
            <person name="Garbe J."/>
        </authorList>
    </citation>
    <scope>NUCLEOTIDE SEQUENCE</scope>
    <source>
        <strain evidence="1">Duluth1</strain>
        <tissue evidence="1">Whole animal</tissue>
    </source>
</reference>
<reference evidence="1" key="1">
    <citation type="journal article" date="2019" name="bioRxiv">
        <title>The Genome of the Zebra Mussel, Dreissena polymorpha: A Resource for Invasive Species Research.</title>
        <authorList>
            <person name="McCartney M.A."/>
            <person name="Auch B."/>
            <person name="Kono T."/>
            <person name="Mallez S."/>
            <person name="Zhang Y."/>
            <person name="Obille A."/>
            <person name="Becker A."/>
            <person name="Abrahante J.E."/>
            <person name="Garbe J."/>
            <person name="Badalamenti J.P."/>
            <person name="Herman A."/>
            <person name="Mangelson H."/>
            <person name="Liachko I."/>
            <person name="Sullivan S."/>
            <person name="Sone E.D."/>
            <person name="Koren S."/>
            <person name="Silverstein K.A.T."/>
            <person name="Beckman K.B."/>
            <person name="Gohl D.M."/>
        </authorList>
    </citation>
    <scope>NUCLEOTIDE SEQUENCE</scope>
    <source>
        <strain evidence="1">Duluth1</strain>
        <tissue evidence="1">Whole animal</tissue>
    </source>
</reference>
<sequence length="58" mass="6518">MTALCQKILEEKKWPQEWNQSLVIPLSKWATSKFARFTATSASLVIPAKSCYASSLID</sequence>
<dbReference type="AlphaFoldDB" id="A0A9D4J3T0"/>
<organism evidence="1 2">
    <name type="scientific">Dreissena polymorpha</name>
    <name type="common">Zebra mussel</name>
    <name type="synonym">Mytilus polymorpha</name>
    <dbReference type="NCBI Taxonomy" id="45954"/>
    <lineage>
        <taxon>Eukaryota</taxon>
        <taxon>Metazoa</taxon>
        <taxon>Spiralia</taxon>
        <taxon>Lophotrochozoa</taxon>
        <taxon>Mollusca</taxon>
        <taxon>Bivalvia</taxon>
        <taxon>Autobranchia</taxon>
        <taxon>Heteroconchia</taxon>
        <taxon>Euheterodonta</taxon>
        <taxon>Imparidentia</taxon>
        <taxon>Neoheterodontei</taxon>
        <taxon>Myida</taxon>
        <taxon>Dreissenoidea</taxon>
        <taxon>Dreissenidae</taxon>
        <taxon>Dreissena</taxon>
    </lineage>
</organism>
<dbReference type="Proteomes" id="UP000828390">
    <property type="component" value="Unassembled WGS sequence"/>
</dbReference>
<name>A0A9D4J3T0_DREPO</name>
<accession>A0A9D4J3T0</accession>